<evidence type="ECO:0000256" key="1">
    <source>
        <dbReference type="SAM" id="MobiDB-lite"/>
    </source>
</evidence>
<gene>
    <name evidence="2" type="ORF">RCL2_002907200</name>
</gene>
<reference evidence="2" key="1">
    <citation type="submission" date="2019-10" db="EMBL/GenBank/DDBJ databases">
        <title>Conservation and host-specific expression of non-tandemly repeated heterogenous ribosome RNA gene in arbuscular mycorrhizal fungi.</title>
        <authorList>
            <person name="Maeda T."/>
            <person name="Kobayashi Y."/>
            <person name="Nakagawa T."/>
            <person name="Ezawa T."/>
            <person name="Yamaguchi K."/>
            <person name="Bino T."/>
            <person name="Nishimoto Y."/>
            <person name="Shigenobu S."/>
            <person name="Kawaguchi M."/>
        </authorList>
    </citation>
    <scope>NUCLEOTIDE SEQUENCE</scope>
    <source>
        <strain evidence="2">HR1</strain>
    </source>
</reference>
<accession>A0A8H3MB93</accession>
<evidence type="ECO:0000313" key="3">
    <source>
        <dbReference type="Proteomes" id="UP000615446"/>
    </source>
</evidence>
<organism evidence="2 3">
    <name type="scientific">Rhizophagus clarus</name>
    <dbReference type="NCBI Taxonomy" id="94130"/>
    <lineage>
        <taxon>Eukaryota</taxon>
        <taxon>Fungi</taxon>
        <taxon>Fungi incertae sedis</taxon>
        <taxon>Mucoromycota</taxon>
        <taxon>Glomeromycotina</taxon>
        <taxon>Glomeromycetes</taxon>
        <taxon>Glomerales</taxon>
        <taxon>Glomeraceae</taxon>
        <taxon>Rhizophagus</taxon>
    </lineage>
</organism>
<name>A0A8H3MB93_9GLOM</name>
<proteinExistence type="predicted"/>
<sequence length="103" mass="11830">MIFLLSSKLFNILIFDIMKSKNFDQDPSSFPSIKEHSGSVSGNRDSNKLITVKRKKFKDIALNRLEIANKRMTPECKSANQKVYRSIVIKKAKSCASFRFLIQ</sequence>
<evidence type="ECO:0000313" key="2">
    <source>
        <dbReference type="EMBL" id="GET02700.1"/>
    </source>
</evidence>
<dbReference type="Proteomes" id="UP000615446">
    <property type="component" value="Unassembled WGS sequence"/>
</dbReference>
<dbReference type="EMBL" id="BLAL01000315">
    <property type="protein sequence ID" value="GET02700.1"/>
    <property type="molecule type" value="Genomic_DNA"/>
</dbReference>
<dbReference type="AlphaFoldDB" id="A0A8H3MB93"/>
<protein>
    <submittedName>
        <fullName evidence="2">Uncharacterized protein</fullName>
    </submittedName>
</protein>
<comment type="caution">
    <text evidence="2">The sequence shown here is derived from an EMBL/GenBank/DDBJ whole genome shotgun (WGS) entry which is preliminary data.</text>
</comment>
<feature type="region of interest" description="Disordered" evidence="1">
    <location>
        <begin position="26"/>
        <end position="46"/>
    </location>
</feature>